<dbReference type="SUPFAM" id="SSF56059">
    <property type="entry name" value="Glutathione synthetase ATP-binding domain-like"/>
    <property type="match status" value="1"/>
</dbReference>
<dbReference type="GO" id="GO:0005524">
    <property type="term" value="F:ATP binding"/>
    <property type="evidence" value="ECO:0007669"/>
    <property type="project" value="UniProtKB-UniRule"/>
</dbReference>
<gene>
    <name evidence="3" type="ORF">FE782_02965</name>
</gene>
<feature type="domain" description="ATP-grasp" evidence="2">
    <location>
        <begin position="109"/>
        <end position="341"/>
    </location>
</feature>
<dbReference type="OrthoDB" id="7869153at2"/>
<evidence type="ECO:0000259" key="2">
    <source>
        <dbReference type="PROSITE" id="PS50975"/>
    </source>
</evidence>
<keyword evidence="1" id="KW-0067">ATP-binding</keyword>
<evidence type="ECO:0000313" key="3">
    <source>
        <dbReference type="EMBL" id="TLS54320.1"/>
    </source>
</evidence>
<protein>
    <recommendedName>
        <fullName evidence="2">ATP-grasp domain-containing protein</fullName>
    </recommendedName>
</protein>
<name>A0A5R9GJ02_9BACL</name>
<keyword evidence="4" id="KW-1185">Reference proteome</keyword>
<accession>A0A5R9GJ02</accession>
<dbReference type="RefSeq" id="WP_138192323.1">
    <property type="nucleotide sequence ID" value="NZ_VCIW01000001.1"/>
</dbReference>
<proteinExistence type="predicted"/>
<dbReference type="Pfam" id="PF14398">
    <property type="entry name" value="ATPgrasp_YheCD"/>
    <property type="match status" value="1"/>
</dbReference>
<dbReference type="GO" id="GO:0046872">
    <property type="term" value="F:metal ion binding"/>
    <property type="evidence" value="ECO:0007669"/>
    <property type="project" value="InterPro"/>
</dbReference>
<dbReference type="Proteomes" id="UP000309676">
    <property type="component" value="Unassembled WGS sequence"/>
</dbReference>
<evidence type="ECO:0000313" key="4">
    <source>
        <dbReference type="Proteomes" id="UP000309676"/>
    </source>
</evidence>
<comment type="caution">
    <text evidence="3">The sequence shown here is derived from an EMBL/GenBank/DDBJ whole genome shotgun (WGS) entry which is preliminary data.</text>
</comment>
<dbReference type="InterPro" id="IPR011761">
    <property type="entry name" value="ATP-grasp"/>
</dbReference>
<reference evidence="3 4" key="1">
    <citation type="submission" date="2019-05" db="EMBL/GenBank/DDBJ databases">
        <authorList>
            <person name="Narsing Rao M.P."/>
            <person name="Li W.J."/>
        </authorList>
    </citation>
    <scope>NUCLEOTIDE SEQUENCE [LARGE SCALE GENOMIC DNA]</scope>
    <source>
        <strain evidence="3 4">SYSU_K30003</strain>
    </source>
</reference>
<dbReference type="PROSITE" id="PS50975">
    <property type="entry name" value="ATP_GRASP"/>
    <property type="match status" value="1"/>
</dbReference>
<dbReference type="EMBL" id="VCIW01000001">
    <property type="protein sequence ID" value="TLS54320.1"/>
    <property type="molecule type" value="Genomic_DNA"/>
</dbReference>
<evidence type="ECO:0000256" key="1">
    <source>
        <dbReference type="PROSITE-ProRule" id="PRU00409"/>
    </source>
</evidence>
<dbReference type="AlphaFoldDB" id="A0A5R9GJ02"/>
<keyword evidence="1" id="KW-0547">Nucleotide-binding</keyword>
<dbReference type="InterPro" id="IPR026838">
    <property type="entry name" value="YheC/D"/>
</dbReference>
<organism evidence="3 4">
    <name type="scientific">Paenibacillus antri</name>
    <dbReference type="NCBI Taxonomy" id="2582848"/>
    <lineage>
        <taxon>Bacteria</taxon>
        <taxon>Bacillati</taxon>
        <taxon>Bacillota</taxon>
        <taxon>Bacilli</taxon>
        <taxon>Bacillales</taxon>
        <taxon>Paenibacillaceae</taxon>
        <taxon>Paenibacillus</taxon>
    </lineage>
</organism>
<sequence>MSVLGIMTNASRNPQKYTVYAKAAERLGFEATLLFEPSDVDLYRRRVEAYCYRGGAWRRRRCSLPDIAHDMGFYTEPNAIRRVKRIKSSRSGIPFTGYALGHKWTLHEKLLQTGYAKYVPETALLRSPDAAVRLAARYGAVMVKPRDGKQGKGIVKISRAPGESNRFRWQERNAIDGPLAPAALAERLRRRFRPASAVVQRWMDIRSPRGGVYDIRALVQKTEGDEWLLAEMAVRESGMGRIASNVSGGGAVRRAAEFIGRMYGEGEAERIVAECRSIADGLPNALEAVYGRRFVELGIDLAVEKGGCVRIIEVNIKPGKKIVRALSGEIAYADALIRPIRYAKWLSDRRDCLGKGS</sequence>